<dbReference type="AlphaFoldDB" id="A0A8J3DI23"/>
<feature type="domain" description="Glycosyl hydrolase 94 supersandwich" evidence="1">
    <location>
        <begin position="2"/>
        <end position="79"/>
    </location>
</feature>
<dbReference type="InterPro" id="IPR052047">
    <property type="entry name" value="GH94_Enzymes"/>
</dbReference>
<dbReference type="SUPFAM" id="SSF74650">
    <property type="entry name" value="Galactose mutarotase-like"/>
    <property type="match status" value="1"/>
</dbReference>
<gene>
    <name evidence="2" type="ORF">GCM10007047_28870</name>
</gene>
<keyword evidence="3" id="KW-1185">Reference proteome</keyword>
<dbReference type="GO" id="GO:0005975">
    <property type="term" value="P:carbohydrate metabolic process"/>
    <property type="evidence" value="ECO:0007669"/>
    <property type="project" value="InterPro"/>
</dbReference>
<reference evidence="2" key="1">
    <citation type="journal article" date="2014" name="Int. J. Syst. Evol. Microbiol.">
        <title>Complete genome sequence of Corynebacterium casei LMG S-19264T (=DSM 44701T), isolated from a smear-ripened cheese.</title>
        <authorList>
            <consortium name="US DOE Joint Genome Institute (JGI-PGF)"/>
            <person name="Walter F."/>
            <person name="Albersmeier A."/>
            <person name="Kalinowski J."/>
            <person name="Ruckert C."/>
        </authorList>
    </citation>
    <scope>NUCLEOTIDE SEQUENCE</scope>
    <source>
        <strain evidence="2">KCTC 12870</strain>
    </source>
</reference>
<dbReference type="Gene3D" id="2.70.98.40">
    <property type="entry name" value="Glycoside hydrolase, family 65, N-terminal domain"/>
    <property type="match status" value="1"/>
</dbReference>
<proteinExistence type="predicted"/>
<evidence type="ECO:0000313" key="2">
    <source>
        <dbReference type="EMBL" id="GHC09793.1"/>
    </source>
</evidence>
<comment type="caution">
    <text evidence="2">The sequence shown here is derived from an EMBL/GenBank/DDBJ whole genome shotgun (WGS) entry which is preliminary data.</text>
</comment>
<dbReference type="EMBL" id="BMXG01000022">
    <property type="protein sequence ID" value="GHC09793.1"/>
    <property type="molecule type" value="Genomic_DNA"/>
</dbReference>
<dbReference type="GO" id="GO:0003824">
    <property type="term" value="F:catalytic activity"/>
    <property type="evidence" value="ECO:0007669"/>
    <property type="project" value="InterPro"/>
</dbReference>
<sequence length="99" mass="11594">MFFISDIDKGNYWNINGLTPSDEYTCTHGMGYSVIKQKNNDIAASFRIFVPKQQTCEIWTVTLSNHSDQRRNLRLFFYTLQEMASESTPQAYYSVDAFW</sequence>
<dbReference type="Proteomes" id="UP000642829">
    <property type="component" value="Unassembled WGS sequence"/>
</dbReference>
<dbReference type="GO" id="GO:0030246">
    <property type="term" value="F:carbohydrate binding"/>
    <property type="evidence" value="ECO:0007669"/>
    <property type="project" value="InterPro"/>
</dbReference>
<dbReference type="PANTHER" id="PTHR37469">
    <property type="entry name" value="CELLOBIONIC ACID PHOSPHORYLASE-RELATED"/>
    <property type="match status" value="1"/>
</dbReference>
<dbReference type="InterPro" id="IPR010383">
    <property type="entry name" value="Glyco_hydrolase_94_b-supersand"/>
</dbReference>
<dbReference type="InterPro" id="IPR037018">
    <property type="entry name" value="GH65_N"/>
</dbReference>
<reference evidence="2" key="2">
    <citation type="submission" date="2020-09" db="EMBL/GenBank/DDBJ databases">
        <authorList>
            <person name="Sun Q."/>
            <person name="Kim S."/>
        </authorList>
    </citation>
    <scope>NUCLEOTIDE SEQUENCE</scope>
    <source>
        <strain evidence="2">KCTC 12870</strain>
    </source>
</reference>
<evidence type="ECO:0000259" key="1">
    <source>
        <dbReference type="Pfam" id="PF06165"/>
    </source>
</evidence>
<dbReference type="Pfam" id="PF06165">
    <property type="entry name" value="GH94_b-supersand"/>
    <property type="match status" value="1"/>
</dbReference>
<dbReference type="PANTHER" id="PTHR37469:SF2">
    <property type="entry name" value="CELLOBIONIC ACID PHOSPHORYLASE"/>
    <property type="match status" value="1"/>
</dbReference>
<dbReference type="InterPro" id="IPR011013">
    <property type="entry name" value="Gal_mutarotase_sf_dom"/>
</dbReference>
<dbReference type="RefSeq" id="WP_189516499.1">
    <property type="nucleotide sequence ID" value="NZ_BMXG01000022.1"/>
</dbReference>
<evidence type="ECO:0000313" key="3">
    <source>
        <dbReference type="Proteomes" id="UP000642829"/>
    </source>
</evidence>
<name>A0A8J3DI23_9BACT</name>
<protein>
    <recommendedName>
        <fullName evidence="1">Glycosyl hydrolase 94 supersandwich domain-containing protein</fullName>
    </recommendedName>
</protein>
<accession>A0A8J3DI23</accession>
<organism evidence="2 3">
    <name type="scientific">Cerasicoccus arenae</name>
    <dbReference type="NCBI Taxonomy" id="424488"/>
    <lineage>
        <taxon>Bacteria</taxon>
        <taxon>Pseudomonadati</taxon>
        <taxon>Verrucomicrobiota</taxon>
        <taxon>Opitutia</taxon>
        <taxon>Puniceicoccales</taxon>
        <taxon>Cerasicoccaceae</taxon>
        <taxon>Cerasicoccus</taxon>
    </lineage>
</organism>